<dbReference type="PANTHER" id="PTHR10337:SF11">
    <property type="entry name" value="DSHC PROTEIN"/>
    <property type="match status" value="1"/>
</dbReference>
<dbReference type="InterPro" id="IPR051235">
    <property type="entry name" value="CEP152/SHC-Transforming"/>
</dbReference>
<feature type="compositionally biased region" description="Pro residues" evidence="3">
    <location>
        <begin position="539"/>
        <end position="553"/>
    </location>
</feature>
<keyword evidence="1 2" id="KW-0727">SH2 domain</keyword>
<sequence length="763" mass="80632">MTLICAPRRTRNPVTPWERVPKPPEFAYSLQCFPSSLCAPPFHPAVRTNFTAPSPILHRKIGSASCFSRADEEGPVRVALADCCVPASSGRTLGKKSAALPASSSATATVTKSSKTGRRRGDSQQQQQSAQQLQSQQRSSSSSLLLSSEGGVGGVLRRARTGAGASGAAQGPGAGPAPSFVRHLEANLRRKEDPGLLLHHQGSAAGSAEDAALVDGERYTRLPQGSACVSSSPPQCQAPPTPVAPVPASRTLPSGPSAGTSSSSASPLAAAPTVAPASAAAPSSQQSEAARSPAPRSSSSRMATAASSWSQLQGAGSRPPAHPAPSGFVSRPARGWLHTDQQVLGPGVSYAVRYIGCLDVKMSMKSLDFDTRSLIAKECITRVCEAAGLRPVDRKRKVDRRLQRMLADRPNLDYAGSNVNLCVTSSNLTLAIVESGQVIADHSMPNISFASAGDAETLDFVAYVAKDGQNARACFVLECSGGVLAQDVISTIGHAFELRFREFMRTAPPPGAGLAPPKRPETVLPSKDDPDYYNDLPGKIPPEAPPPPVPPLPDYRTELATDAAKGSSREALAGAPCPPTSIPPQPNARKVSRDTNLIDLSGEELPPAPIALRHEYVNMGQDMGLCKNGILDPFEMPPVAPPAVPPPLPAGMAQEESWHRATLEREPWFHGAISRKEGEARLTHDGDFLVRESHNSPGQFVLTGMQNGARRHLLLVDPAGVVRTKDRTFESVSHLVNFHRDNALPIISAESALVLKTPVPRPR</sequence>
<evidence type="ECO:0000259" key="4">
    <source>
        <dbReference type="PROSITE" id="PS01179"/>
    </source>
</evidence>
<keyword evidence="7" id="KW-1185">Reference proteome</keyword>
<feature type="region of interest" description="Disordered" evidence="3">
    <location>
        <begin position="92"/>
        <end position="151"/>
    </location>
</feature>
<dbReference type="SUPFAM" id="SSF50729">
    <property type="entry name" value="PH domain-like"/>
    <property type="match status" value="1"/>
</dbReference>
<evidence type="ECO:0000256" key="3">
    <source>
        <dbReference type="SAM" id="MobiDB-lite"/>
    </source>
</evidence>
<comment type="caution">
    <text evidence="6">The sequence shown here is derived from an EMBL/GenBank/DDBJ whole genome shotgun (WGS) entry which is preliminary data.</text>
</comment>
<dbReference type="CDD" id="cd01209">
    <property type="entry name" value="PTB_Shc"/>
    <property type="match status" value="1"/>
</dbReference>
<evidence type="ECO:0000256" key="1">
    <source>
        <dbReference type="ARBA" id="ARBA00022999"/>
    </source>
</evidence>
<dbReference type="CDD" id="cd09925">
    <property type="entry name" value="SH2_SHC"/>
    <property type="match status" value="1"/>
</dbReference>
<feature type="compositionally biased region" description="Basic and acidic residues" evidence="3">
    <location>
        <begin position="518"/>
        <end position="530"/>
    </location>
</feature>
<dbReference type="InterPro" id="IPR036860">
    <property type="entry name" value="SH2_dom_sf"/>
</dbReference>
<feature type="domain" description="SH2" evidence="5">
    <location>
        <begin position="668"/>
        <end position="759"/>
    </location>
</feature>
<feature type="region of interest" description="Disordered" evidence="3">
    <location>
        <begin position="508"/>
        <end position="591"/>
    </location>
</feature>
<dbReference type="InterPro" id="IPR011993">
    <property type="entry name" value="PH-like_dom_sf"/>
</dbReference>
<feature type="domain" description="PID" evidence="4">
    <location>
        <begin position="344"/>
        <end position="509"/>
    </location>
</feature>
<gene>
    <name evidence="6" type="ORF">HPB48_006704</name>
</gene>
<feature type="compositionally biased region" description="Pro residues" evidence="3">
    <location>
        <begin position="576"/>
        <end position="586"/>
    </location>
</feature>
<dbReference type="GO" id="GO:0007169">
    <property type="term" value="P:cell surface receptor protein tyrosine kinase signaling pathway"/>
    <property type="evidence" value="ECO:0007669"/>
    <property type="project" value="TreeGrafter"/>
</dbReference>
<proteinExistence type="predicted"/>
<dbReference type="Pfam" id="PF00017">
    <property type="entry name" value="SH2"/>
    <property type="match status" value="1"/>
</dbReference>
<evidence type="ECO:0000256" key="2">
    <source>
        <dbReference type="PROSITE-ProRule" id="PRU00191"/>
    </source>
</evidence>
<reference evidence="6 7" key="1">
    <citation type="journal article" date="2020" name="Cell">
        <title>Large-Scale Comparative Analyses of Tick Genomes Elucidate Their Genetic Diversity and Vector Capacities.</title>
        <authorList>
            <consortium name="Tick Genome and Microbiome Consortium (TIGMIC)"/>
            <person name="Jia N."/>
            <person name="Wang J."/>
            <person name="Shi W."/>
            <person name="Du L."/>
            <person name="Sun Y."/>
            <person name="Zhan W."/>
            <person name="Jiang J.F."/>
            <person name="Wang Q."/>
            <person name="Zhang B."/>
            <person name="Ji P."/>
            <person name="Bell-Sakyi L."/>
            <person name="Cui X.M."/>
            <person name="Yuan T.T."/>
            <person name="Jiang B.G."/>
            <person name="Yang W.F."/>
            <person name="Lam T.T."/>
            <person name="Chang Q.C."/>
            <person name="Ding S.J."/>
            <person name="Wang X.J."/>
            <person name="Zhu J.G."/>
            <person name="Ruan X.D."/>
            <person name="Zhao L."/>
            <person name="Wei J.T."/>
            <person name="Ye R.Z."/>
            <person name="Que T.C."/>
            <person name="Du C.H."/>
            <person name="Zhou Y.H."/>
            <person name="Cheng J.X."/>
            <person name="Dai P.F."/>
            <person name="Guo W.B."/>
            <person name="Han X.H."/>
            <person name="Huang E.J."/>
            <person name="Li L.F."/>
            <person name="Wei W."/>
            <person name="Gao Y.C."/>
            <person name="Liu J.Z."/>
            <person name="Shao H.Z."/>
            <person name="Wang X."/>
            <person name="Wang C.C."/>
            <person name="Yang T.C."/>
            <person name="Huo Q.B."/>
            <person name="Li W."/>
            <person name="Chen H.Y."/>
            <person name="Chen S.E."/>
            <person name="Zhou L.G."/>
            <person name="Ni X.B."/>
            <person name="Tian J.H."/>
            <person name="Sheng Y."/>
            <person name="Liu T."/>
            <person name="Pan Y.S."/>
            <person name="Xia L.Y."/>
            <person name="Li J."/>
            <person name="Zhao F."/>
            <person name="Cao W.C."/>
        </authorList>
    </citation>
    <scope>NUCLEOTIDE SEQUENCE [LARGE SCALE GENOMIC DNA]</scope>
    <source>
        <strain evidence="6">HaeL-2018</strain>
    </source>
</reference>
<dbReference type="SMART" id="SM00252">
    <property type="entry name" value="SH2"/>
    <property type="match status" value="1"/>
</dbReference>
<evidence type="ECO:0008006" key="8">
    <source>
        <dbReference type="Google" id="ProtNLM"/>
    </source>
</evidence>
<dbReference type="FunFam" id="2.30.29.30:FF:000377">
    <property type="entry name" value="Shc transforming protein"/>
    <property type="match status" value="1"/>
</dbReference>
<dbReference type="InterPro" id="IPR000980">
    <property type="entry name" value="SH2"/>
</dbReference>
<name>A0A9J6G4F5_HAELO</name>
<dbReference type="InterPro" id="IPR006020">
    <property type="entry name" value="PTB/PI_dom"/>
</dbReference>
<dbReference type="SMART" id="SM00462">
    <property type="entry name" value="PTB"/>
    <property type="match status" value="1"/>
</dbReference>
<evidence type="ECO:0000313" key="7">
    <source>
        <dbReference type="Proteomes" id="UP000821853"/>
    </source>
</evidence>
<feature type="compositionally biased region" description="Low complexity" evidence="3">
    <location>
        <begin position="123"/>
        <end position="148"/>
    </location>
</feature>
<dbReference type="SUPFAM" id="SSF55550">
    <property type="entry name" value="SH2 domain"/>
    <property type="match status" value="1"/>
</dbReference>
<dbReference type="PRINTS" id="PR00401">
    <property type="entry name" value="SH2DOMAIN"/>
</dbReference>
<dbReference type="FunFam" id="3.30.505.10:FF:000005">
    <property type="entry name" value="SHC-transforming protein 1 isoform 3"/>
    <property type="match status" value="1"/>
</dbReference>
<dbReference type="InterPro" id="IPR035676">
    <property type="entry name" value="SHC_SH2"/>
</dbReference>
<dbReference type="PANTHER" id="PTHR10337">
    <property type="entry name" value="SHC TRANSFORMING PROTEIN"/>
    <property type="match status" value="1"/>
</dbReference>
<dbReference type="EMBL" id="JABSTR010000005">
    <property type="protein sequence ID" value="KAH9370378.1"/>
    <property type="molecule type" value="Genomic_DNA"/>
</dbReference>
<dbReference type="Proteomes" id="UP000821853">
    <property type="component" value="Chromosome 3"/>
</dbReference>
<feature type="compositionally biased region" description="Low complexity" evidence="3">
    <location>
        <begin position="246"/>
        <end position="310"/>
    </location>
</feature>
<organism evidence="6 7">
    <name type="scientific">Haemaphysalis longicornis</name>
    <name type="common">Bush tick</name>
    <dbReference type="NCBI Taxonomy" id="44386"/>
    <lineage>
        <taxon>Eukaryota</taxon>
        <taxon>Metazoa</taxon>
        <taxon>Ecdysozoa</taxon>
        <taxon>Arthropoda</taxon>
        <taxon>Chelicerata</taxon>
        <taxon>Arachnida</taxon>
        <taxon>Acari</taxon>
        <taxon>Parasitiformes</taxon>
        <taxon>Ixodida</taxon>
        <taxon>Ixodoidea</taxon>
        <taxon>Ixodidae</taxon>
        <taxon>Haemaphysalinae</taxon>
        <taxon>Haemaphysalis</taxon>
    </lineage>
</organism>
<dbReference type="GO" id="GO:0030971">
    <property type="term" value="F:receptor tyrosine kinase binding"/>
    <property type="evidence" value="ECO:0007669"/>
    <property type="project" value="TreeGrafter"/>
</dbReference>
<evidence type="ECO:0000313" key="6">
    <source>
        <dbReference type="EMBL" id="KAH9370378.1"/>
    </source>
</evidence>
<dbReference type="OrthoDB" id="9938362at2759"/>
<dbReference type="Pfam" id="PF00640">
    <property type="entry name" value="PID"/>
    <property type="match status" value="1"/>
</dbReference>
<feature type="compositionally biased region" description="Pro residues" evidence="3">
    <location>
        <begin position="236"/>
        <end position="245"/>
    </location>
</feature>
<dbReference type="OMA" id="SNEESAW"/>
<dbReference type="Gene3D" id="3.30.505.10">
    <property type="entry name" value="SH2 domain"/>
    <property type="match status" value="1"/>
</dbReference>
<feature type="region of interest" description="Disordered" evidence="3">
    <location>
        <begin position="223"/>
        <end position="329"/>
    </location>
</feature>
<dbReference type="VEuPathDB" id="VectorBase:HLOH_046250"/>
<dbReference type="GO" id="GO:0035556">
    <property type="term" value="P:intracellular signal transduction"/>
    <property type="evidence" value="ECO:0007669"/>
    <property type="project" value="InterPro"/>
</dbReference>
<dbReference type="InterPro" id="IPR006019">
    <property type="entry name" value="PID_Shc-like"/>
</dbReference>
<protein>
    <recommendedName>
        <fullName evidence="8">SHC-transforming protein 1</fullName>
    </recommendedName>
</protein>
<dbReference type="GO" id="GO:0005886">
    <property type="term" value="C:plasma membrane"/>
    <property type="evidence" value="ECO:0007669"/>
    <property type="project" value="TreeGrafter"/>
</dbReference>
<dbReference type="PROSITE" id="PS50001">
    <property type="entry name" value="SH2"/>
    <property type="match status" value="1"/>
</dbReference>
<dbReference type="AlphaFoldDB" id="A0A9J6G4F5"/>
<dbReference type="PROSITE" id="PS01179">
    <property type="entry name" value="PID"/>
    <property type="match status" value="1"/>
</dbReference>
<feature type="compositionally biased region" description="Low complexity" evidence="3">
    <location>
        <begin position="95"/>
        <end position="114"/>
    </location>
</feature>
<evidence type="ECO:0000259" key="5">
    <source>
        <dbReference type="PROSITE" id="PS50001"/>
    </source>
</evidence>
<dbReference type="PRINTS" id="PR00629">
    <property type="entry name" value="SHCPIDOMAIN"/>
</dbReference>
<dbReference type="Gene3D" id="2.30.29.30">
    <property type="entry name" value="Pleckstrin-homology domain (PH domain)/Phosphotyrosine-binding domain (PTB)"/>
    <property type="match status" value="1"/>
</dbReference>
<accession>A0A9J6G4F5</accession>